<dbReference type="Gene3D" id="3.90.550.10">
    <property type="entry name" value="Spore Coat Polysaccharide Biosynthesis Protein SpsA, Chain A"/>
    <property type="match status" value="1"/>
</dbReference>
<dbReference type="RefSeq" id="WP_340337430.1">
    <property type="nucleotide sequence ID" value="NZ_JBBKZS010000010.1"/>
</dbReference>
<dbReference type="EMBL" id="JBBKZS010000010">
    <property type="protein sequence ID" value="MEJ8857362.1"/>
    <property type="molecule type" value="Genomic_DNA"/>
</dbReference>
<evidence type="ECO:0000313" key="3">
    <source>
        <dbReference type="Proteomes" id="UP001367030"/>
    </source>
</evidence>
<feature type="compositionally biased region" description="Polar residues" evidence="1">
    <location>
        <begin position="589"/>
        <end position="600"/>
    </location>
</feature>
<name>A0ABU8XFC7_9BURK</name>
<feature type="region of interest" description="Disordered" evidence="1">
    <location>
        <begin position="566"/>
        <end position="600"/>
    </location>
</feature>
<organism evidence="2 3">
    <name type="scientific">Variovorax robiniae</name>
    <dbReference type="NCBI Taxonomy" id="1836199"/>
    <lineage>
        <taxon>Bacteria</taxon>
        <taxon>Pseudomonadati</taxon>
        <taxon>Pseudomonadota</taxon>
        <taxon>Betaproteobacteria</taxon>
        <taxon>Burkholderiales</taxon>
        <taxon>Comamonadaceae</taxon>
        <taxon>Variovorax</taxon>
    </lineage>
</organism>
<evidence type="ECO:0000256" key="1">
    <source>
        <dbReference type="SAM" id="MobiDB-lite"/>
    </source>
</evidence>
<comment type="caution">
    <text evidence="2">The sequence shown here is derived from an EMBL/GenBank/DDBJ whole genome shotgun (WGS) entry which is preliminary data.</text>
</comment>
<keyword evidence="3" id="KW-1185">Reference proteome</keyword>
<dbReference type="Proteomes" id="UP001367030">
    <property type="component" value="Unassembled WGS sequence"/>
</dbReference>
<dbReference type="SUPFAM" id="SSF53448">
    <property type="entry name" value="Nucleotide-diphospho-sugar transferases"/>
    <property type="match status" value="1"/>
</dbReference>
<evidence type="ECO:0000313" key="2">
    <source>
        <dbReference type="EMBL" id="MEJ8857362.1"/>
    </source>
</evidence>
<proteinExistence type="predicted"/>
<gene>
    <name evidence="2" type="ORF">WKW79_22510</name>
</gene>
<protein>
    <recommendedName>
        <fullName evidence="4">Glycosyl transferase family 8</fullName>
    </recommendedName>
</protein>
<accession>A0ABU8XFC7</accession>
<reference evidence="2 3" key="1">
    <citation type="submission" date="2024-03" db="EMBL/GenBank/DDBJ databases">
        <title>Novel species of the genus Variovorax.</title>
        <authorList>
            <person name="Liu Q."/>
            <person name="Xin Y.-H."/>
        </authorList>
    </citation>
    <scope>NUCLEOTIDE SEQUENCE [LARGE SCALE GENOMIC DNA]</scope>
    <source>
        <strain evidence="2 3">KACC 18901</strain>
    </source>
</reference>
<dbReference type="InterPro" id="IPR029044">
    <property type="entry name" value="Nucleotide-diphossugar_trans"/>
</dbReference>
<sequence length="600" mass="66049">MKVIAIATADFLPYVRRLVLSLQKSSTDFDLTVYCDSADAFAALRNSKGCSFQTLSEIRSLGVKRAKFTAYARALADYGDCVYLDADIIALGDLGGLSVPGRFAGCADDLSACTFIEDKRHPWPGDPSLVNEAYVNSGVLHLPLALRDFFEHMRALSLSDASWERHIFPGMLYDNHFLCAHLNREKIPVALLDERRYNWQGFRQDGVLQVARMGNALINRTSGEPLSLVHFAGVRDIDDLLCTLPVDVSSLLCEVSSEGVSSPRHEFTRFQAALGKQFQAPLADDFVMQVYQRFRHELLQVADGDWQQRDFCGKESYLSDASSMLSLAYSRPNTNTLWSGLKCGGAYLTGDEYNYLERLLHHANIRTALETGAGETSLLLRRNDIDAVALEANQGPWLDRALAAGCKAFHVPFSNESGFDAEGLKAALQDMPKQVDLVFIDSPIGSVARRRAASQILREVSARFVLFHDACRDADNLFRVQAEHGLRLVDYYPSARGMVLFAFDGIVQAPVPAEALEVVLRDATCAISILACPDRAAVGAGISLTVELRNLSSQVFSSQAPRPRALPITGWTRTAQPSSGMATEPRSPSPSTQATWPRSR</sequence>
<evidence type="ECO:0008006" key="4">
    <source>
        <dbReference type="Google" id="ProtNLM"/>
    </source>
</evidence>
<feature type="compositionally biased region" description="Polar residues" evidence="1">
    <location>
        <begin position="571"/>
        <end position="581"/>
    </location>
</feature>